<evidence type="ECO:0000313" key="2">
    <source>
        <dbReference type="EMBL" id="THU95004.1"/>
    </source>
</evidence>
<feature type="signal peptide" evidence="1">
    <location>
        <begin position="1"/>
        <end position="18"/>
    </location>
</feature>
<dbReference type="Proteomes" id="UP000297245">
    <property type="component" value="Unassembled WGS sequence"/>
</dbReference>
<evidence type="ECO:0000256" key="1">
    <source>
        <dbReference type="SAM" id="SignalP"/>
    </source>
</evidence>
<keyword evidence="3" id="KW-1185">Reference proteome</keyword>
<feature type="chain" id="PRO_5020794279" evidence="1">
    <location>
        <begin position="19"/>
        <end position="68"/>
    </location>
</feature>
<name>A0A4S8LZ49_DENBC</name>
<gene>
    <name evidence="2" type="ORF">K435DRAFT_779200</name>
</gene>
<reference evidence="2 3" key="1">
    <citation type="journal article" date="2019" name="Nat. Ecol. Evol.">
        <title>Megaphylogeny resolves global patterns of mushroom evolution.</title>
        <authorList>
            <person name="Varga T."/>
            <person name="Krizsan K."/>
            <person name="Foldi C."/>
            <person name="Dima B."/>
            <person name="Sanchez-Garcia M."/>
            <person name="Sanchez-Ramirez S."/>
            <person name="Szollosi G.J."/>
            <person name="Szarkandi J.G."/>
            <person name="Papp V."/>
            <person name="Albert L."/>
            <person name="Andreopoulos W."/>
            <person name="Angelini C."/>
            <person name="Antonin V."/>
            <person name="Barry K.W."/>
            <person name="Bougher N.L."/>
            <person name="Buchanan P."/>
            <person name="Buyck B."/>
            <person name="Bense V."/>
            <person name="Catcheside P."/>
            <person name="Chovatia M."/>
            <person name="Cooper J."/>
            <person name="Damon W."/>
            <person name="Desjardin D."/>
            <person name="Finy P."/>
            <person name="Geml J."/>
            <person name="Haridas S."/>
            <person name="Hughes K."/>
            <person name="Justo A."/>
            <person name="Karasinski D."/>
            <person name="Kautmanova I."/>
            <person name="Kiss B."/>
            <person name="Kocsube S."/>
            <person name="Kotiranta H."/>
            <person name="LaButti K.M."/>
            <person name="Lechner B.E."/>
            <person name="Liimatainen K."/>
            <person name="Lipzen A."/>
            <person name="Lukacs Z."/>
            <person name="Mihaltcheva S."/>
            <person name="Morgado L.N."/>
            <person name="Niskanen T."/>
            <person name="Noordeloos M.E."/>
            <person name="Ohm R.A."/>
            <person name="Ortiz-Santana B."/>
            <person name="Ovrebo C."/>
            <person name="Racz N."/>
            <person name="Riley R."/>
            <person name="Savchenko A."/>
            <person name="Shiryaev A."/>
            <person name="Soop K."/>
            <person name="Spirin V."/>
            <person name="Szebenyi C."/>
            <person name="Tomsovsky M."/>
            <person name="Tulloss R.E."/>
            <person name="Uehling J."/>
            <person name="Grigoriev I.V."/>
            <person name="Vagvolgyi C."/>
            <person name="Papp T."/>
            <person name="Martin F.M."/>
            <person name="Miettinen O."/>
            <person name="Hibbett D.S."/>
            <person name="Nagy L.G."/>
        </authorList>
    </citation>
    <scope>NUCLEOTIDE SEQUENCE [LARGE SCALE GENOMIC DNA]</scope>
    <source>
        <strain evidence="2 3">CBS 962.96</strain>
    </source>
</reference>
<proteinExistence type="predicted"/>
<keyword evidence="1" id="KW-0732">Signal</keyword>
<sequence length="68" mass="7388">MFFLFPMLLVFLLPVILALVLTLIPGIVDVNPDPVPPLSVATSPMMLVHAAINSIVSGSEGLMWNEER</sequence>
<dbReference type="EMBL" id="ML179211">
    <property type="protein sequence ID" value="THU95004.1"/>
    <property type="molecule type" value="Genomic_DNA"/>
</dbReference>
<organism evidence="2 3">
    <name type="scientific">Dendrothele bispora (strain CBS 962.96)</name>
    <dbReference type="NCBI Taxonomy" id="1314807"/>
    <lineage>
        <taxon>Eukaryota</taxon>
        <taxon>Fungi</taxon>
        <taxon>Dikarya</taxon>
        <taxon>Basidiomycota</taxon>
        <taxon>Agaricomycotina</taxon>
        <taxon>Agaricomycetes</taxon>
        <taxon>Agaricomycetidae</taxon>
        <taxon>Agaricales</taxon>
        <taxon>Agaricales incertae sedis</taxon>
        <taxon>Dendrothele</taxon>
    </lineage>
</organism>
<evidence type="ECO:0000313" key="3">
    <source>
        <dbReference type="Proteomes" id="UP000297245"/>
    </source>
</evidence>
<accession>A0A4S8LZ49</accession>
<dbReference type="AlphaFoldDB" id="A0A4S8LZ49"/>
<protein>
    <submittedName>
        <fullName evidence="2">Uncharacterized protein</fullName>
    </submittedName>
</protein>